<comment type="caution">
    <text evidence="11">The sequence shown here is derived from an EMBL/GenBank/DDBJ whole genome shotgun (WGS) entry which is preliminary data.</text>
</comment>
<dbReference type="Proteomes" id="UP001597083">
    <property type="component" value="Unassembled WGS sequence"/>
</dbReference>
<feature type="non-terminal residue" evidence="11">
    <location>
        <position position="1"/>
    </location>
</feature>
<keyword evidence="5 9" id="KW-1133">Transmembrane helix</keyword>
<keyword evidence="12" id="KW-1185">Reference proteome</keyword>
<evidence type="ECO:0000256" key="2">
    <source>
        <dbReference type="ARBA" id="ARBA00005887"/>
    </source>
</evidence>
<keyword evidence="6 9" id="KW-0472">Membrane</keyword>
<evidence type="ECO:0000313" key="12">
    <source>
        <dbReference type="Proteomes" id="UP001597083"/>
    </source>
</evidence>
<evidence type="ECO:0000256" key="3">
    <source>
        <dbReference type="ARBA" id="ARBA00022448"/>
    </source>
</evidence>
<dbReference type="InterPro" id="IPR024041">
    <property type="entry name" value="NH4_transpt_AmtB-like_dom"/>
</dbReference>
<evidence type="ECO:0000256" key="9">
    <source>
        <dbReference type="SAM" id="Phobius"/>
    </source>
</evidence>
<feature type="domain" description="Ammonium transporter AmtB-like" evidence="10">
    <location>
        <begin position="3"/>
        <end position="63"/>
    </location>
</feature>
<name>A0ABW3CGC1_9ACTN</name>
<protein>
    <recommendedName>
        <fullName evidence="8">Ammonium transporter</fullName>
    </recommendedName>
</protein>
<dbReference type="PANTHER" id="PTHR43029">
    <property type="entry name" value="AMMONIUM TRANSPORTER MEP2"/>
    <property type="match status" value="1"/>
</dbReference>
<feature type="transmembrane region" description="Helical" evidence="9">
    <location>
        <begin position="15"/>
        <end position="36"/>
    </location>
</feature>
<dbReference type="InterPro" id="IPR001905">
    <property type="entry name" value="Ammonium_transpt"/>
</dbReference>
<accession>A0ABW3CGC1</accession>
<evidence type="ECO:0000313" key="11">
    <source>
        <dbReference type="EMBL" id="MFD0853528.1"/>
    </source>
</evidence>
<comment type="subcellular location">
    <subcellularLocation>
        <location evidence="1">Membrane</location>
        <topology evidence="1">Multi-pass membrane protein</topology>
    </subcellularLocation>
</comment>
<dbReference type="PANTHER" id="PTHR43029:SF10">
    <property type="entry name" value="AMMONIUM TRANSPORTER MEP2"/>
    <property type="match status" value="1"/>
</dbReference>
<keyword evidence="7" id="KW-0924">Ammonia transport</keyword>
<reference evidence="12" key="1">
    <citation type="journal article" date="2019" name="Int. J. Syst. Evol. Microbiol.">
        <title>The Global Catalogue of Microorganisms (GCM) 10K type strain sequencing project: providing services to taxonomists for standard genome sequencing and annotation.</title>
        <authorList>
            <consortium name="The Broad Institute Genomics Platform"/>
            <consortium name="The Broad Institute Genome Sequencing Center for Infectious Disease"/>
            <person name="Wu L."/>
            <person name="Ma J."/>
        </authorList>
    </citation>
    <scope>NUCLEOTIDE SEQUENCE [LARGE SCALE GENOMIC DNA]</scope>
    <source>
        <strain evidence="12">JCM 31696</strain>
    </source>
</reference>
<keyword evidence="3" id="KW-0813">Transport</keyword>
<gene>
    <name evidence="11" type="ORF">ACFQ07_14930</name>
</gene>
<dbReference type="InterPro" id="IPR029020">
    <property type="entry name" value="Ammonium/urea_transptr"/>
</dbReference>
<proteinExistence type="inferred from homology"/>
<dbReference type="Pfam" id="PF00909">
    <property type="entry name" value="Ammonium_transp"/>
    <property type="match status" value="1"/>
</dbReference>
<evidence type="ECO:0000259" key="10">
    <source>
        <dbReference type="Pfam" id="PF00909"/>
    </source>
</evidence>
<evidence type="ECO:0000256" key="7">
    <source>
        <dbReference type="ARBA" id="ARBA00023177"/>
    </source>
</evidence>
<evidence type="ECO:0000256" key="6">
    <source>
        <dbReference type="ARBA" id="ARBA00023136"/>
    </source>
</evidence>
<evidence type="ECO:0000256" key="4">
    <source>
        <dbReference type="ARBA" id="ARBA00022692"/>
    </source>
</evidence>
<dbReference type="SUPFAM" id="SSF111352">
    <property type="entry name" value="Ammonium transporter"/>
    <property type="match status" value="1"/>
</dbReference>
<dbReference type="EMBL" id="JBHTIR010002243">
    <property type="protein sequence ID" value="MFD0853528.1"/>
    <property type="molecule type" value="Genomic_DNA"/>
</dbReference>
<comment type="similarity">
    <text evidence="2">Belongs to the ammonia transporter channel (TC 1.A.11.2) family.</text>
</comment>
<evidence type="ECO:0000256" key="1">
    <source>
        <dbReference type="ARBA" id="ARBA00004141"/>
    </source>
</evidence>
<evidence type="ECO:0000256" key="8">
    <source>
        <dbReference type="ARBA" id="ARBA00050025"/>
    </source>
</evidence>
<organism evidence="11 12">
    <name type="scientific">Actinomadura adrarensis</name>
    <dbReference type="NCBI Taxonomy" id="1819600"/>
    <lineage>
        <taxon>Bacteria</taxon>
        <taxon>Bacillati</taxon>
        <taxon>Actinomycetota</taxon>
        <taxon>Actinomycetes</taxon>
        <taxon>Streptosporangiales</taxon>
        <taxon>Thermomonosporaceae</taxon>
        <taxon>Actinomadura</taxon>
    </lineage>
</organism>
<sequence length="91" mass="9269">RLLAGGGASLLGKQAIAVVATMAYSFIATFIIAKVIDLIMGFRISEEDEVAGIDSTAHAETAYDFGSVHAGVGASLPSPASVTEKKVEADA</sequence>
<evidence type="ECO:0000256" key="5">
    <source>
        <dbReference type="ARBA" id="ARBA00022989"/>
    </source>
</evidence>
<dbReference type="Gene3D" id="1.10.3430.10">
    <property type="entry name" value="Ammonium transporter AmtB like domains"/>
    <property type="match status" value="1"/>
</dbReference>
<keyword evidence="4 9" id="KW-0812">Transmembrane</keyword>